<dbReference type="RefSeq" id="WP_317638053.1">
    <property type="nucleotide sequence ID" value="NZ_AP026803.1"/>
</dbReference>
<evidence type="ECO:0000313" key="1">
    <source>
        <dbReference type="EMBL" id="BDR60347.1"/>
    </source>
</evidence>
<dbReference type="EMBL" id="AP026803">
    <property type="protein sequence ID" value="BDR60347.1"/>
    <property type="molecule type" value="Genomic_DNA"/>
</dbReference>
<proteinExistence type="predicted"/>
<name>A0ABN6SMA3_9LACO</name>
<accession>A0ABN6SMA3</accession>
<sequence>MIIKRKNWNDYLNKNILVEKFGESQSNGAFTLGYMVADLGQYYIFEILDDIGRLLVYTLCKKTDIERIECDDPYTKVFDFYVDYQKKNNNFDRLDLQKMYKRIPK</sequence>
<reference evidence="1 2" key="1">
    <citation type="journal article" date="2023" name="Microbiol. Spectr.">
        <title>Symbiosis of Carpenter Bees with Uncharacterized Lactic Acid Bacteria Showing NAD Auxotrophy.</title>
        <authorList>
            <person name="Kawasaki S."/>
            <person name="Ozawa K."/>
            <person name="Mori T."/>
            <person name="Yamamoto A."/>
            <person name="Ito M."/>
            <person name="Ohkuma M."/>
            <person name="Sakamoto M."/>
            <person name="Matsutani M."/>
        </authorList>
    </citation>
    <scope>NUCLEOTIDE SEQUENCE [LARGE SCALE GENOMIC DNA]</scope>
    <source>
        <strain evidence="1 2">Kim32-2</strain>
    </source>
</reference>
<evidence type="ECO:0000313" key="2">
    <source>
        <dbReference type="Proteomes" id="UP001321741"/>
    </source>
</evidence>
<dbReference type="Proteomes" id="UP001321741">
    <property type="component" value="Chromosome"/>
</dbReference>
<gene>
    <name evidence="1" type="ORF">KIM322_06080</name>
</gene>
<keyword evidence="2" id="KW-1185">Reference proteome</keyword>
<organism evidence="1 2">
    <name type="scientific">Lactobacillus xylocopicola</name>
    <dbReference type="NCBI Taxonomy" id="2976676"/>
    <lineage>
        <taxon>Bacteria</taxon>
        <taxon>Bacillati</taxon>
        <taxon>Bacillota</taxon>
        <taxon>Bacilli</taxon>
        <taxon>Lactobacillales</taxon>
        <taxon>Lactobacillaceae</taxon>
        <taxon>Lactobacillus</taxon>
    </lineage>
</organism>
<protein>
    <submittedName>
        <fullName evidence="1">Uncharacterized protein</fullName>
    </submittedName>
</protein>